<name>A0A1D2LN31_BROTH</name>
<evidence type="ECO:0000313" key="3">
    <source>
        <dbReference type="Proteomes" id="UP000243591"/>
    </source>
</evidence>
<evidence type="ECO:0000313" key="2">
    <source>
        <dbReference type="EMBL" id="ATF25606.1"/>
    </source>
</evidence>
<gene>
    <name evidence="2" type="ORF">CNY62_03885</name>
</gene>
<organism evidence="2 3">
    <name type="scientific">Brochothrix thermosphacta</name>
    <name type="common">Microbacterium thermosphactum</name>
    <dbReference type="NCBI Taxonomy" id="2756"/>
    <lineage>
        <taxon>Bacteria</taxon>
        <taxon>Bacillati</taxon>
        <taxon>Bacillota</taxon>
        <taxon>Bacilli</taxon>
        <taxon>Bacillales</taxon>
        <taxon>Listeriaceae</taxon>
        <taxon>Brochothrix</taxon>
    </lineage>
</organism>
<keyword evidence="3" id="KW-1185">Reference proteome</keyword>
<keyword evidence="1" id="KW-0472">Membrane</keyword>
<dbReference type="KEGG" id="bths:CNY62_03885"/>
<feature type="transmembrane region" description="Helical" evidence="1">
    <location>
        <begin position="84"/>
        <end position="102"/>
    </location>
</feature>
<evidence type="ECO:0000256" key="1">
    <source>
        <dbReference type="SAM" id="Phobius"/>
    </source>
</evidence>
<sequence>MSQEHHPKSKKNHVGLIITVSILADIFILLLFFSPLVGYSGKVSFDLYLFPRFNAVFNSFTFIFLCFALWAIIKKKNIKLHRGFILAAWVTTMLFLFSYLTFHFLQSEPPKFGGQGVVRPIYFFILVSHSILAALVVPLALFSTWWGWSMQTVKHKKIVHWTMPIWLYVSITGVIVYLFMAPYY</sequence>
<accession>A0A1D2LN31</accession>
<protein>
    <submittedName>
        <fullName evidence="2">DUF420 domain-containing protein</fullName>
    </submittedName>
</protein>
<keyword evidence="1" id="KW-1133">Transmembrane helix</keyword>
<dbReference type="Proteomes" id="UP000243591">
    <property type="component" value="Chromosome"/>
</dbReference>
<feature type="transmembrane region" description="Helical" evidence="1">
    <location>
        <begin position="53"/>
        <end position="72"/>
    </location>
</feature>
<dbReference type="InterPro" id="IPR007352">
    <property type="entry name" value="DUF420"/>
</dbReference>
<feature type="transmembrane region" description="Helical" evidence="1">
    <location>
        <begin position="122"/>
        <end position="146"/>
    </location>
</feature>
<dbReference type="PANTHER" id="PTHR37692">
    <property type="entry name" value="HYPOTHETICAL MEMBRANE SPANNING PROTEIN"/>
    <property type="match status" value="1"/>
</dbReference>
<dbReference type="PANTHER" id="PTHR37692:SF1">
    <property type="entry name" value="DUF420 DOMAIN-CONTAINING PROTEIN"/>
    <property type="match status" value="1"/>
</dbReference>
<feature type="transmembrane region" description="Helical" evidence="1">
    <location>
        <begin position="12"/>
        <end position="33"/>
    </location>
</feature>
<keyword evidence="1" id="KW-0812">Transmembrane</keyword>
<dbReference type="OrthoDB" id="9811380at2"/>
<dbReference type="RefSeq" id="WP_069126335.1">
    <property type="nucleotide sequence ID" value="NZ_CP023483.1"/>
</dbReference>
<dbReference type="Pfam" id="PF04238">
    <property type="entry name" value="DUF420"/>
    <property type="match status" value="1"/>
</dbReference>
<dbReference type="AlphaFoldDB" id="A0A1D2LN31"/>
<reference evidence="2 3" key="1">
    <citation type="submission" date="2017-09" db="EMBL/GenBank/DDBJ databases">
        <title>Complete Genome Sequences of Two Strains of the Meat Spoilage Bacterium Brochothrix thermosphacta Isolated from Ground Chicken.</title>
        <authorList>
            <person name="Paoli G.C."/>
            <person name="Wijey C."/>
            <person name="Chen C.-Y."/>
            <person name="Nguyen L."/>
            <person name="Yan X."/>
            <person name="Irwin P.L."/>
        </authorList>
    </citation>
    <scope>NUCLEOTIDE SEQUENCE [LARGE SCALE GENOMIC DNA]</scope>
    <source>
        <strain evidence="2 3">BI</strain>
    </source>
</reference>
<feature type="transmembrane region" description="Helical" evidence="1">
    <location>
        <begin position="158"/>
        <end position="180"/>
    </location>
</feature>
<dbReference type="EMBL" id="CP023483">
    <property type="protein sequence ID" value="ATF25606.1"/>
    <property type="molecule type" value="Genomic_DNA"/>
</dbReference>
<dbReference type="STRING" id="2756.BFR44_00025"/>
<proteinExistence type="predicted"/>